<dbReference type="EMBL" id="JAQQWN010000004">
    <property type="protein sequence ID" value="KAK8089626.1"/>
    <property type="molecule type" value="Genomic_DNA"/>
</dbReference>
<sequence length="372" mass="42402">MPDNAITRGHGLPLPRETCLICHEESLLPELVAFGCKHVYHPECITTWWKVSAPKLCPYCKKTTHFYGHACGQPGACTASSIPHWTDSLPASPLPVCLPCNVCSQVNDLLDTLPDRKKQFSQLLEAVSKNQTSLRVLLDPNDGTDLSDYDLWQTLDQKEETEKGTFYYCQRDRPSPSAAIIAVQRASGRRMTVYREQPEPESEVEDKDDSGDNDGDKDDSNDDNDEATTTTAPTIYQHHLRHGERISRAELAYACDMDDITHLAIARQKVVRMYGKQPLLKVPKLYFDWLMAFERLWYHTRAMDLAWETEMAQQQPDKTDEERAADAEEIRQELTDLAVEYSRRVACLVHVRDYIAADVELQKRGEEAQQPM</sequence>
<dbReference type="PROSITE" id="PS50089">
    <property type="entry name" value="ZF_RING_2"/>
    <property type="match status" value="1"/>
</dbReference>
<feature type="domain" description="RING-type" evidence="3">
    <location>
        <begin position="19"/>
        <end position="61"/>
    </location>
</feature>
<dbReference type="InterPro" id="IPR013083">
    <property type="entry name" value="Znf_RING/FYVE/PHD"/>
</dbReference>
<keyword evidence="1" id="KW-0863">Zinc-finger</keyword>
<dbReference type="InterPro" id="IPR001841">
    <property type="entry name" value="Znf_RING"/>
</dbReference>
<dbReference type="Pfam" id="PF13639">
    <property type="entry name" value="zf-RING_2"/>
    <property type="match status" value="1"/>
</dbReference>
<keyword evidence="1" id="KW-0862">Zinc</keyword>
<evidence type="ECO:0000313" key="4">
    <source>
        <dbReference type="EMBL" id="KAK8089626.1"/>
    </source>
</evidence>
<dbReference type="Gene3D" id="3.30.40.10">
    <property type="entry name" value="Zinc/RING finger domain, C3HC4 (zinc finger)"/>
    <property type="match status" value="1"/>
</dbReference>
<dbReference type="RefSeq" id="XP_066672520.1">
    <property type="nucleotide sequence ID" value="XM_066808902.1"/>
</dbReference>
<dbReference type="SUPFAM" id="SSF57850">
    <property type="entry name" value="RING/U-box"/>
    <property type="match status" value="1"/>
</dbReference>
<evidence type="ECO:0000259" key="3">
    <source>
        <dbReference type="PROSITE" id="PS50089"/>
    </source>
</evidence>
<keyword evidence="1" id="KW-0479">Metal-binding</keyword>
<organism evidence="4 5">
    <name type="scientific">Apiospora hydei</name>
    <dbReference type="NCBI Taxonomy" id="1337664"/>
    <lineage>
        <taxon>Eukaryota</taxon>
        <taxon>Fungi</taxon>
        <taxon>Dikarya</taxon>
        <taxon>Ascomycota</taxon>
        <taxon>Pezizomycotina</taxon>
        <taxon>Sordariomycetes</taxon>
        <taxon>Xylariomycetidae</taxon>
        <taxon>Amphisphaeriales</taxon>
        <taxon>Apiosporaceae</taxon>
        <taxon>Apiospora</taxon>
    </lineage>
</organism>
<protein>
    <recommendedName>
        <fullName evidence="3">RING-type domain-containing protein</fullName>
    </recommendedName>
</protein>
<gene>
    <name evidence="4" type="ORF">PG997_004587</name>
</gene>
<feature type="compositionally biased region" description="Acidic residues" evidence="2">
    <location>
        <begin position="199"/>
        <end position="226"/>
    </location>
</feature>
<reference evidence="4 5" key="1">
    <citation type="submission" date="2023-01" db="EMBL/GenBank/DDBJ databases">
        <title>Analysis of 21 Apiospora genomes using comparative genomics revels a genus with tremendous synthesis potential of carbohydrate active enzymes and secondary metabolites.</title>
        <authorList>
            <person name="Sorensen T."/>
        </authorList>
    </citation>
    <scope>NUCLEOTIDE SEQUENCE [LARGE SCALE GENOMIC DNA]</scope>
    <source>
        <strain evidence="4 5">CBS 114990</strain>
    </source>
</reference>
<evidence type="ECO:0000256" key="1">
    <source>
        <dbReference type="PROSITE-ProRule" id="PRU00175"/>
    </source>
</evidence>
<keyword evidence="5" id="KW-1185">Reference proteome</keyword>
<accession>A0ABR1X2L4</accession>
<dbReference type="Proteomes" id="UP001433268">
    <property type="component" value="Unassembled WGS sequence"/>
</dbReference>
<name>A0ABR1X2L4_9PEZI</name>
<comment type="caution">
    <text evidence="4">The sequence shown here is derived from an EMBL/GenBank/DDBJ whole genome shotgun (WGS) entry which is preliminary data.</text>
</comment>
<feature type="region of interest" description="Disordered" evidence="2">
    <location>
        <begin position="189"/>
        <end position="239"/>
    </location>
</feature>
<dbReference type="SMART" id="SM00184">
    <property type="entry name" value="RING"/>
    <property type="match status" value="1"/>
</dbReference>
<proteinExistence type="predicted"/>
<evidence type="ECO:0000313" key="5">
    <source>
        <dbReference type="Proteomes" id="UP001433268"/>
    </source>
</evidence>
<dbReference type="GeneID" id="92041962"/>
<evidence type="ECO:0000256" key="2">
    <source>
        <dbReference type="SAM" id="MobiDB-lite"/>
    </source>
</evidence>